<dbReference type="RefSeq" id="WP_031390669.1">
    <property type="nucleotide sequence ID" value="NZ_JPNB01000001.1"/>
</dbReference>
<accession>A0A4R1QVY8</accession>
<dbReference type="OrthoDB" id="9803714at2"/>
<evidence type="ECO:0000313" key="6">
    <source>
        <dbReference type="EMBL" id="TCL57473.1"/>
    </source>
</evidence>
<dbReference type="Proteomes" id="UP000295718">
    <property type="component" value="Unassembled WGS sequence"/>
</dbReference>
<dbReference type="Gene3D" id="1.10.10.10">
    <property type="entry name" value="Winged helix-like DNA-binding domain superfamily/Winged helix DNA-binding domain"/>
    <property type="match status" value="1"/>
</dbReference>
<organism evidence="6 7">
    <name type="scientific">Kineothrix alysoides</name>
    <dbReference type="NCBI Taxonomy" id="1469948"/>
    <lineage>
        <taxon>Bacteria</taxon>
        <taxon>Bacillati</taxon>
        <taxon>Bacillota</taxon>
        <taxon>Clostridia</taxon>
        <taxon>Lachnospirales</taxon>
        <taxon>Lachnospiraceae</taxon>
        <taxon>Kineothrix</taxon>
    </lineage>
</organism>
<dbReference type="InterPro" id="IPR005119">
    <property type="entry name" value="LysR_subst-bd"/>
</dbReference>
<dbReference type="InterPro" id="IPR036388">
    <property type="entry name" value="WH-like_DNA-bd_sf"/>
</dbReference>
<dbReference type="PRINTS" id="PR00039">
    <property type="entry name" value="HTHLYSR"/>
</dbReference>
<keyword evidence="4" id="KW-0804">Transcription</keyword>
<keyword evidence="3 6" id="KW-0238">DNA-binding</keyword>
<dbReference type="EMBL" id="SLUO01000008">
    <property type="protein sequence ID" value="TCL57473.1"/>
    <property type="molecule type" value="Genomic_DNA"/>
</dbReference>
<dbReference type="FunFam" id="1.10.10.10:FF:000001">
    <property type="entry name" value="LysR family transcriptional regulator"/>
    <property type="match status" value="1"/>
</dbReference>
<gene>
    <name evidence="6" type="ORF">EDD76_1087</name>
</gene>
<evidence type="ECO:0000256" key="3">
    <source>
        <dbReference type="ARBA" id="ARBA00023125"/>
    </source>
</evidence>
<feature type="domain" description="HTH lysR-type" evidence="5">
    <location>
        <begin position="1"/>
        <end position="58"/>
    </location>
</feature>
<dbReference type="PROSITE" id="PS50931">
    <property type="entry name" value="HTH_LYSR"/>
    <property type="match status" value="1"/>
</dbReference>
<dbReference type="PANTHER" id="PTHR30346:SF0">
    <property type="entry name" value="HCA OPERON TRANSCRIPTIONAL ACTIVATOR HCAR"/>
    <property type="match status" value="1"/>
</dbReference>
<dbReference type="GO" id="GO:0032993">
    <property type="term" value="C:protein-DNA complex"/>
    <property type="evidence" value="ECO:0007669"/>
    <property type="project" value="TreeGrafter"/>
</dbReference>
<name>A0A4R1QVY8_9FIRM</name>
<comment type="similarity">
    <text evidence="1">Belongs to the LysR transcriptional regulatory family.</text>
</comment>
<dbReference type="SUPFAM" id="SSF53850">
    <property type="entry name" value="Periplasmic binding protein-like II"/>
    <property type="match status" value="1"/>
</dbReference>
<evidence type="ECO:0000256" key="4">
    <source>
        <dbReference type="ARBA" id="ARBA00023163"/>
    </source>
</evidence>
<comment type="caution">
    <text evidence="6">The sequence shown here is derived from an EMBL/GenBank/DDBJ whole genome shotgun (WGS) entry which is preliminary data.</text>
</comment>
<protein>
    <submittedName>
        <fullName evidence="6">DNA-binding transcriptional LysR family regulator</fullName>
    </submittedName>
</protein>
<dbReference type="Gene3D" id="3.40.190.10">
    <property type="entry name" value="Periplasmic binding protein-like II"/>
    <property type="match status" value="2"/>
</dbReference>
<keyword evidence="2" id="KW-0805">Transcription regulation</keyword>
<dbReference type="InterPro" id="IPR036390">
    <property type="entry name" value="WH_DNA-bd_sf"/>
</dbReference>
<proteinExistence type="inferred from homology"/>
<sequence>MTLQQLRYAVCIANEKSMNKAAAQLFITQPSLSSTIRDLENEIGLQIFLRSNRGIVITLEGEEFLGYARQMIEQYRQMEERFIQRERFKKKFSVSMQHYTFAVQAFIEMAKEFGMDDYEFAVRETKTYEVIENVRNQKSELGILYLNDFNSKALEKIFIDQELEFVDLFQCGIYVFVWKGNPLADKKEIDFEDLKKYPCLSFEQGNNNSFYLAEEVFSTYEYKQIIKANDRATMLNLMIGLNGYTLCSGIICEDLYNNEYRAIPLKTDDKMKIGYIKKKKMPLSILALKYIEELKKYEKNVL</sequence>
<evidence type="ECO:0000259" key="5">
    <source>
        <dbReference type="PROSITE" id="PS50931"/>
    </source>
</evidence>
<dbReference type="AlphaFoldDB" id="A0A4R1QVY8"/>
<dbReference type="Pfam" id="PF03466">
    <property type="entry name" value="LysR_substrate"/>
    <property type="match status" value="1"/>
</dbReference>
<dbReference type="Pfam" id="PF00126">
    <property type="entry name" value="HTH_1"/>
    <property type="match status" value="1"/>
</dbReference>
<keyword evidence="7" id="KW-1185">Reference proteome</keyword>
<evidence type="ECO:0000313" key="7">
    <source>
        <dbReference type="Proteomes" id="UP000295718"/>
    </source>
</evidence>
<reference evidence="6 7" key="1">
    <citation type="submission" date="2019-03" db="EMBL/GenBank/DDBJ databases">
        <title>Genomic Encyclopedia of Type Strains, Phase IV (KMG-IV): sequencing the most valuable type-strain genomes for metagenomic binning, comparative biology and taxonomic classification.</title>
        <authorList>
            <person name="Goeker M."/>
        </authorList>
    </citation>
    <scope>NUCLEOTIDE SEQUENCE [LARGE SCALE GENOMIC DNA]</scope>
    <source>
        <strain evidence="6 7">DSM 100556</strain>
    </source>
</reference>
<dbReference type="GO" id="GO:0003677">
    <property type="term" value="F:DNA binding"/>
    <property type="evidence" value="ECO:0007669"/>
    <property type="project" value="UniProtKB-KW"/>
</dbReference>
<dbReference type="InterPro" id="IPR000847">
    <property type="entry name" value="LysR_HTH_N"/>
</dbReference>
<dbReference type="PANTHER" id="PTHR30346">
    <property type="entry name" value="TRANSCRIPTIONAL DUAL REGULATOR HCAR-RELATED"/>
    <property type="match status" value="1"/>
</dbReference>
<dbReference type="STRING" id="1469948.GCA_000732725_01976"/>
<evidence type="ECO:0000256" key="1">
    <source>
        <dbReference type="ARBA" id="ARBA00009437"/>
    </source>
</evidence>
<dbReference type="GO" id="GO:0003700">
    <property type="term" value="F:DNA-binding transcription factor activity"/>
    <property type="evidence" value="ECO:0007669"/>
    <property type="project" value="InterPro"/>
</dbReference>
<dbReference type="SUPFAM" id="SSF46785">
    <property type="entry name" value="Winged helix' DNA-binding domain"/>
    <property type="match status" value="1"/>
</dbReference>
<evidence type="ECO:0000256" key="2">
    <source>
        <dbReference type="ARBA" id="ARBA00023015"/>
    </source>
</evidence>
<dbReference type="CDD" id="cd05466">
    <property type="entry name" value="PBP2_LTTR_substrate"/>
    <property type="match status" value="1"/>
</dbReference>